<dbReference type="AlphaFoldDB" id="A0A6J2TA60"/>
<keyword evidence="8" id="KW-0865">Zymogen</keyword>
<evidence type="ECO:0000256" key="2">
    <source>
        <dbReference type="ARBA" id="ARBA00007664"/>
    </source>
</evidence>
<comment type="similarity">
    <text evidence="2">Belongs to the peptidase S1 family.</text>
</comment>
<dbReference type="InterPro" id="IPR033116">
    <property type="entry name" value="TRYPSIN_SER"/>
</dbReference>
<dbReference type="SUPFAM" id="SSF50494">
    <property type="entry name" value="Trypsin-like serine proteases"/>
    <property type="match status" value="1"/>
</dbReference>
<feature type="chain" id="PRO_5026875143" description="trypsin" evidence="13">
    <location>
        <begin position="29"/>
        <end position="309"/>
    </location>
</feature>
<evidence type="ECO:0000256" key="12">
    <source>
        <dbReference type="RuleBase" id="RU363034"/>
    </source>
</evidence>
<dbReference type="OrthoDB" id="10059102at2759"/>
<feature type="signal peptide" evidence="13">
    <location>
        <begin position="1"/>
        <end position="28"/>
    </location>
</feature>
<dbReference type="PROSITE" id="PS00134">
    <property type="entry name" value="TRYPSIN_HIS"/>
    <property type="match status" value="1"/>
</dbReference>
<evidence type="ECO:0000256" key="7">
    <source>
        <dbReference type="ARBA" id="ARBA00022825"/>
    </source>
</evidence>
<dbReference type="Pfam" id="PF00089">
    <property type="entry name" value="Trypsin"/>
    <property type="match status" value="1"/>
</dbReference>
<evidence type="ECO:0000256" key="4">
    <source>
        <dbReference type="ARBA" id="ARBA00022670"/>
    </source>
</evidence>
<dbReference type="SMART" id="SM00020">
    <property type="entry name" value="Tryp_SPc"/>
    <property type="match status" value="1"/>
</dbReference>
<keyword evidence="3" id="KW-0964">Secreted</keyword>
<evidence type="ECO:0000256" key="8">
    <source>
        <dbReference type="ARBA" id="ARBA00023145"/>
    </source>
</evidence>
<dbReference type="RefSeq" id="XP_030372225.1">
    <property type="nucleotide sequence ID" value="XM_030516365.1"/>
</dbReference>
<keyword evidence="4 12" id="KW-0645">Protease</keyword>
<dbReference type="InterPro" id="IPR009003">
    <property type="entry name" value="Peptidase_S1_PA"/>
</dbReference>
<dbReference type="Proteomes" id="UP000504634">
    <property type="component" value="Unplaced"/>
</dbReference>
<dbReference type="InterPro" id="IPR001314">
    <property type="entry name" value="Peptidase_S1A"/>
</dbReference>
<dbReference type="GO" id="GO:0004252">
    <property type="term" value="F:serine-type endopeptidase activity"/>
    <property type="evidence" value="ECO:0007669"/>
    <property type="project" value="UniProtKB-EC"/>
</dbReference>
<evidence type="ECO:0000256" key="10">
    <source>
        <dbReference type="ARBA" id="ARBA00036320"/>
    </source>
</evidence>
<dbReference type="PANTHER" id="PTHR24276">
    <property type="entry name" value="POLYSERASE-RELATED"/>
    <property type="match status" value="1"/>
</dbReference>
<dbReference type="InterPro" id="IPR018114">
    <property type="entry name" value="TRYPSIN_HIS"/>
</dbReference>
<dbReference type="InterPro" id="IPR043504">
    <property type="entry name" value="Peptidase_S1_PA_chymotrypsin"/>
</dbReference>
<comment type="catalytic activity">
    <reaction evidence="10">
        <text>Preferential cleavage: Arg-|-Xaa, Lys-|-Xaa.</text>
        <dbReference type="EC" id="3.4.21.4"/>
    </reaction>
</comment>
<evidence type="ECO:0000259" key="14">
    <source>
        <dbReference type="PROSITE" id="PS50240"/>
    </source>
</evidence>
<accession>A0A6J2TA60</accession>
<evidence type="ECO:0000256" key="13">
    <source>
        <dbReference type="SAM" id="SignalP"/>
    </source>
</evidence>
<keyword evidence="5 13" id="KW-0732">Signal</keyword>
<sequence length="309" mass="35066">MFHLQNVWTLRLWLSVLLMLWTLDGCEGNYYLAHPNATEPEESEHPYAKYVVSIQSISPKMKSNRSGGHYYFGVNHYCVGTIISPTYILTASHCVFDNRLRRLLQPHELLVIAGTPNRLRPTVHTQVLRVQGLRPYMRGKIGHKHDLALMRLQGMLELNLSRALGIAEMALLPPRPFSNCTVLGWGQSFVRGPFAELVTQRIFQLQTDRACHKIFPISFKHGMICATVHADAPLDVCRGDSGGPLFCGTKLTGIVSRGVRCDKSYPAIFTGVFWHRHWIQTVYSRAGRSWLAKLLLALTIWRFSNLLVD</sequence>
<evidence type="ECO:0000256" key="9">
    <source>
        <dbReference type="ARBA" id="ARBA00023157"/>
    </source>
</evidence>
<name>A0A6J2TA60_DROLE</name>
<proteinExistence type="inferred from homology"/>
<evidence type="ECO:0000256" key="11">
    <source>
        <dbReference type="ARBA" id="ARBA00038868"/>
    </source>
</evidence>
<dbReference type="PRINTS" id="PR00722">
    <property type="entry name" value="CHYMOTRYPSIN"/>
</dbReference>
<evidence type="ECO:0000256" key="5">
    <source>
        <dbReference type="ARBA" id="ARBA00022729"/>
    </source>
</evidence>
<dbReference type="GO" id="GO:0005576">
    <property type="term" value="C:extracellular region"/>
    <property type="evidence" value="ECO:0007669"/>
    <property type="project" value="UniProtKB-SubCell"/>
</dbReference>
<keyword evidence="9" id="KW-1015">Disulfide bond</keyword>
<keyword evidence="6 12" id="KW-0378">Hydrolase</keyword>
<dbReference type="GO" id="GO:0006508">
    <property type="term" value="P:proteolysis"/>
    <property type="evidence" value="ECO:0007669"/>
    <property type="project" value="UniProtKB-KW"/>
</dbReference>
<dbReference type="InterPro" id="IPR001254">
    <property type="entry name" value="Trypsin_dom"/>
</dbReference>
<evidence type="ECO:0000256" key="1">
    <source>
        <dbReference type="ARBA" id="ARBA00004239"/>
    </source>
</evidence>
<evidence type="ECO:0000313" key="15">
    <source>
        <dbReference type="Proteomes" id="UP000504634"/>
    </source>
</evidence>
<reference evidence="16" key="1">
    <citation type="submission" date="2025-08" db="UniProtKB">
        <authorList>
            <consortium name="RefSeq"/>
        </authorList>
    </citation>
    <scope>IDENTIFICATION</scope>
    <source>
        <strain evidence="16">11010-0011.00</strain>
        <tissue evidence="16">Whole body</tissue>
    </source>
</reference>
<dbReference type="GeneID" id="115622428"/>
<dbReference type="PROSITE" id="PS50240">
    <property type="entry name" value="TRYPSIN_DOM"/>
    <property type="match status" value="1"/>
</dbReference>
<protein>
    <recommendedName>
        <fullName evidence="11">trypsin</fullName>
        <ecNumber evidence="11">3.4.21.4</ecNumber>
    </recommendedName>
</protein>
<evidence type="ECO:0000256" key="6">
    <source>
        <dbReference type="ARBA" id="ARBA00022801"/>
    </source>
</evidence>
<dbReference type="InterPro" id="IPR050430">
    <property type="entry name" value="Peptidase_S1"/>
</dbReference>
<dbReference type="Gene3D" id="2.40.10.10">
    <property type="entry name" value="Trypsin-like serine proteases"/>
    <property type="match status" value="1"/>
</dbReference>
<evidence type="ECO:0000313" key="16">
    <source>
        <dbReference type="RefSeq" id="XP_030372225.1"/>
    </source>
</evidence>
<feature type="domain" description="Peptidase S1" evidence="14">
    <location>
        <begin position="22"/>
        <end position="284"/>
    </location>
</feature>
<organism evidence="15 16">
    <name type="scientific">Drosophila lebanonensis</name>
    <name type="common">Fruit fly</name>
    <name type="synonym">Scaptodrosophila lebanonensis</name>
    <dbReference type="NCBI Taxonomy" id="7225"/>
    <lineage>
        <taxon>Eukaryota</taxon>
        <taxon>Metazoa</taxon>
        <taxon>Ecdysozoa</taxon>
        <taxon>Arthropoda</taxon>
        <taxon>Hexapoda</taxon>
        <taxon>Insecta</taxon>
        <taxon>Pterygota</taxon>
        <taxon>Neoptera</taxon>
        <taxon>Endopterygota</taxon>
        <taxon>Diptera</taxon>
        <taxon>Brachycera</taxon>
        <taxon>Muscomorpha</taxon>
        <taxon>Ephydroidea</taxon>
        <taxon>Drosophilidae</taxon>
        <taxon>Scaptodrosophila</taxon>
    </lineage>
</organism>
<dbReference type="CDD" id="cd00190">
    <property type="entry name" value="Tryp_SPc"/>
    <property type="match status" value="1"/>
</dbReference>
<dbReference type="EC" id="3.4.21.4" evidence="11"/>
<gene>
    <name evidence="16" type="primary">LOC115622428</name>
</gene>
<keyword evidence="15" id="KW-1185">Reference proteome</keyword>
<evidence type="ECO:0000256" key="3">
    <source>
        <dbReference type="ARBA" id="ARBA00022525"/>
    </source>
</evidence>
<dbReference type="PROSITE" id="PS00135">
    <property type="entry name" value="TRYPSIN_SER"/>
    <property type="match status" value="1"/>
</dbReference>
<dbReference type="PANTHER" id="PTHR24276:SF91">
    <property type="entry name" value="AT26814P-RELATED"/>
    <property type="match status" value="1"/>
</dbReference>
<comment type="subcellular location">
    <subcellularLocation>
        <location evidence="1">Secreted</location>
        <location evidence="1">Extracellular space</location>
    </subcellularLocation>
</comment>
<keyword evidence="7 12" id="KW-0720">Serine protease</keyword>